<accession>A0A816XLY7</accession>
<evidence type="ECO:0000313" key="2">
    <source>
        <dbReference type="EMBL" id="CAF4391278.1"/>
    </source>
</evidence>
<dbReference type="EMBL" id="CAJNRF010013367">
    <property type="protein sequence ID" value="CAF2147845.1"/>
    <property type="molecule type" value="Genomic_DNA"/>
</dbReference>
<comment type="caution">
    <text evidence="1">The sequence shown here is derived from an EMBL/GenBank/DDBJ whole genome shotgun (WGS) entry which is preliminary data.</text>
</comment>
<name>A0A816XLY7_9BILA</name>
<protein>
    <submittedName>
        <fullName evidence="1">Uncharacterized protein</fullName>
    </submittedName>
</protein>
<proteinExistence type="predicted"/>
<evidence type="ECO:0000313" key="3">
    <source>
        <dbReference type="Proteomes" id="UP000663856"/>
    </source>
</evidence>
<organism evidence="1 3">
    <name type="scientific">Rotaria magnacalcarata</name>
    <dbReference type="NCBI Taxonomy" id="392030"/>
    <lineage>
        <taxon>Eukaryota</taxon>
        <taxon>Metazoa</taxon>
        <taxon>Spiralia</taxon>
        <taxon>Gnathifera</taxon>
        <taxon>Rotifera</taxon>
        <taxon>Eurotatoria</taxon>
        <taxon>Bdelloidea</taxon>
        <taxon>Philodinida</taxon>
        <taxon>Philodinidae</taxon>
        <taxon>Rotaria</taxon>
    </lineage>
</organism>
<dbReference type="PANTHER" id="PTHR33845:SF1">
    <property type="entry name" value="C2H2-TYPE DOMAIN-CONTAINING PROTEIN"/>
    <property type="match status" value="1"/>
</dbReference>
<sequence length="214" mass="24140">MEDNESATHSDSLDNSQEAHELEMMELFEENEDDGSAVSETKKNYLKYKNFVHVFEECSQDSETIVAILNDVFCRVKKTDSQIENAFIQSDNAGCYHSANTIASAKEISDMTGITIKRIDFCDPQGGKGPCDHYVVVIKSNIRRYLSENHNVTNASEFVEKCHSHNGVKGVLARLLIPWSRLNHDESVLTIASTNVEGFIHEWIPTKENYICST</sequence>
<reference evidence="1" key="1">
    <citation type="submission" date="2021-02" db="EMBL/GenBank/DDBJ databases">
        <authorList>
            <person name="Nowell W R."/>
        </authorList>
    </citation>
    <scope>NUCLEOTIDE SEQUENCE</scope>
</reference>
<dbReference type="PANTHER" id="PTHR33845">
    <property type="entry name" value="C2H2-TYPE DOMAIN-CONTAINING PROTEIN"/>
    <property type="match status" value="1"/>
</dbReference>
<dbReference type="EMBL" id="CAJOBG010039864">
    <property type="protein sequence ID" value="CAF4391278.1"/>
    <property type="molecule type" value="Genomic_DNA"/>
</dbReference>
<gene>
    <name evidence="2" type="ORF">OVN521_LOCUS34306</name>
    <name evidence="1" type="ORF">WKI299_LOCUS29658</name>
</gene>
<evidence type="ECO:0000313" key="1">
    <source>
        <dbReference type="EMBL" id="CAF2147845.1"/>
    </source>
</evidence>
<dbReference type="Proteomes" id="UP000663866">
    <property type="component" value="Unassembled WGS sequence"/>
</dbReference>
<dbReference type="AlphaFoldDB" id="A0A816XLY7"/>
<dbReference type="Proteomes" id="UP000663856">
    <property type="component" value="Unassembled WGS sequence"/>
</dbReference>
<keyword evidence="4" id="KW-1185">Reference proteome</keyword>
<evidence type="ECO:0000313" key="4">
    <source>
        <dbReference type="Proteomes" id="UP000663866"/>
    </source>
</evidence>